<dbReference type="Gene3D" id="1.10.287.900">
    <property type="entry name" value="The crystal structure of the spermine/spermidine acetyltransferase from enterococcus faecali"/>
    <property type="match status" value="1"/>
</dbReference>
<dbReference type="Proteomes" id="UP000199205">
    <property type="component" value="Unassembled WGS sequence"/>
</dbReference>
<gene>
    <name evidence="2" type="ORF">GA0061101_1152</name>
</gene>
<dbReference type="InterPro" id="IPR027455">
    <property type="entry name" value="Sper_AcTfrase_N"/>
</dbReference>
<feature type="domain" description="N-acetyltransferase" evidence="1">
    <location>
        <begin position="11"/>
        <end position="158"/>
    </location>
</feature>
<dbReference type="CDD" id="cd04301">
    <property type="entry name" value="NAT_SF"/>
    <property type="match status" value="1"/>
</dbReference>
<dbReference type="PANTHER" id="PTHR43617">
    <property type="entry name" value="L-AMINO ACID N-ACETYLTRANSFERASE"/>
    <property type="match status" value="1"/>
</dbReference>
<organism evidence="2 3">
    <name type="scientific">Rhizobium lusitanum</name>
    <dbReference type="NCBI Taxonomy" id="293958"/>
    <lineage>
        <taxon>Bacteria</taxon>
        <taxon>Pseudomonadati</taxon>
        <taxon>Pseudomonadota</taxon>
        <taxon>Alphaproteobacteria</taxon>
        <taxon>Hyphomicrobiales</taxon>
        <taxon>Rhizobiaceae</taxon>
        <taxon>Rhizobium/Agrobacterium group</taxon>
        <taxon>Rhizobium</taxon>
    </lineage>
</organism>
<dbReference type="Gene3D" id="3.40.630.30">
    <property type="match status" value="1"/>
</dbReference>
<reference evidence="2 3" key="1">
    <citation type="submission" date="2016-08" db="EMBL/GenBank/DDBJ databases">
        <authorList>
            <person name="Seilhamer J.J."/>
        </authorList>
    </citation>
    <scope>NUCLEOTIDE SEQUENCE [LARGE SCALE GENOMIC DNA]</scope>
    <source>
        <strain evidence="2 3">P1-7</strain>
    </source>
</reference>
<dbReference type="AlphaFoldDB" id="A0A1C3WQ30"/>
<dbReference type="GO" id="GO:0016747">
    <property type="term" value="F:acyltransferase activity, transferring groups other than amino-acyl groups"/>
    <property type="evidence" value="ECO:0007669"/>
    <property type="project" value="InterPro"/>
</dbReference>
<protein>
    <submittedName>
        <fullName evidence="2">Diamine N-acetyltransferase</fullName>
    </submittedName>
</protein>
<dbReference type="SUPFAM" id="SSF55729">
    <property type="entry name" value="Acyl-CoA N-acyltransferases (Nat)"/>
    <property type="match status" value="1"/>
</dbReference>
<dbReference type="InterPro" id="IPR050276">
    <property type="entry name" value="MshD_Acetyltransferase"/>
</dbReference>
<evidence type="ECO:0000259" key="1">
    <source>
        <dbReference type="PROSITE" id="PS51186"/>
    </source>
</evidence>
<dbReference type="InterPro" id="IPR000182">
    <property type="entry name" value="GNAT_dom"/>
</dbReference>
<dbReference type="Pfam" id="PF00583">
    <property type="entry name" value="Acetyltransf_1"/>
    <property type="match status" value="1"/>
</dbReference>
<evidence type="ECO:0000313" key="2">
    <source>
        <dbReference type="EMBL" id="SCB42058.1"/>
    </source>
</evidence>
<dbReference type="EMBL" id="FMAF01000015">
    <property type="protein sequence ID" value="SCB42058.1"/>
    <property type="molecule type" value="Genomic_DNA"/>
</dbReference>
<sequence>MTDRSPQTAEIRLAPMTEANRALVTSLELAQEQVDFVASNSDSLEEANDDVDAQPRAIMLGDRIVGFLMYEAPADDCEARIYRFMIDRAYQGRGYGKAALREVLAEIGRLGHIRHVSICYGPENKGARHLYRAAGFVEEGLDEDGEMIADLVLSARADNP</sequence>
<dbReference type="PROSITE" id="PS51186">
    <property type="entry name" value="GNAT"/>
    <property type="match status" value="1"/>
</dbReference>
<dbReference type="InterPro" id="IPR016181">
    <property type="entry name" value="Acyl_CoA_acyltransferase"/>
</dbReference>
<name>A0A1C3WQ30_9HYPH</name>
<proteinExistence type="predicted"/>
<keyword evidence="2" id="KW-0808">Transferase</keyword>
<evidence type="ECO:0000313" key="3">
    <source>
        <dbReference type="Proteomes" id="UP000199205"/>
    </source>
</evidence>
<accession>A0A1C3WQ30</accession>